<dbReference type="AlphaFoldDB" id="A0A1G6HSP9"/>
<dbReference type="Gene3D" id="3.40.50.1000">
    <property type="entry name" value="HAD superfamily/HAD-like"/>
    <property type="match status" value="1"/>
</dbReference>
<dbReference type="Pfam" id="PF13419">
    <property type="entry name" value="HAD_2"/>
    <property type="match status" value="1"/>
</dbReference>
<dbReference type="InterPro" id="IPR006439">
    <property type="entry name" value="HAD-SF_hydro_IA"/>
</dbReference>
<name>A0A1G6HSP9_9FIRM</name>
<protein>
    <submittedName>
        <fullName evidence="1">Haloacid dehalogenase superfamily, subfamily IA, variant 1 with third motif having Dx(3-4)D or Dx(3-4)E</fullName>
    </submittedName>
</protein>
<dbReference type="SUPFAM" id="SSF56784">
    <property type="entry name" value="HAD-like"/>
    <property type="match status" value="1"/>
</dbReference>
<dbReference type="InterPro" id="IPR029057">
    <property type="entry name" value="PRTase-like"/>
</dbReference>
<dbReference type="Proteomes" id="UP000198943">
    <property type="component" value="Unassembled WGS sequence"/>
</dbReference>
<dbReference type="InterPro" id="IPR023214">
    <property type="entry name" value="HAD_sf"/>
</dbReference>
<dbReference type="SFLD" id="SFLDG01129">
    <property type="entry name" value="C1.5:_HAD__Beta-PGM__Phosphata"/>
    <property type="match status" value="1"/>
</dbReference>
<dbReference type="NCBIfam" id="TIGR01549">
    <property type="entry name" value="HAD-SF-IA-v1"/>
    <property type="match status" value="1"/>
</dbReference>
<evidence type="ECO:0000313" key="1">
    <source>
        <dbReference type="EMBL" id="SDB96516.1"/>
    </source>
</evidence>
<dbReference type="EMBL" id="FMYW01000001">
    <property type="protein sequence ID" value="SDB96516.1"/>
    <property type="molecule type" value="Genomic_DNA"/>
</dbReference>
<dbReference type="CDD" id="cd06223">
    <property type="entry name" value="PRTases_typeI"/>
    <property type="match status" value="1"/>
</dbReference>
<dbReference type="SFLD" id="SFLDS00003">
    <property type="entry name" value="Haloacid_Dehalogenase"/>
    <property type="match status" value="1"/>
</dbReference>
<dbReference type="InterPro" id="IPR036412">
    <property type="entry name" value="HAD-like_sf"/>
</dbReference>
<keyword evidence="2" id="KW-1185">Reference proteome</keyword>
<proteinExistence type="predicted"/>
<gene>
    <name evidence="1" type="ORF">SAMN04487864_101170</name>
</gene>
<reference evidence="2" key="1">
    <citation type="submission" date="2016-10" db="EMBL/GenBank/DDBJ databases">
        <authorList>
            <person name="Varghese N."/>
            <person name="Submissions S."/>
        </authorList>
    </citation>
    <scope>NUCLEOTIDE SEQUENCE [LARGE SCALE GENOMIC DNA]</scope>
    <source>
        <strain evidence="2">DSM 11005</strain>
    </source>
</reference>
<dbReference type="InterPro" id="IPR041492">
    <property type="entry name" value="HAD_2"/>
</dbReference>
<organism evidence="1 2">
    <name type="scientific">Succiniclasticum ruminis</name>
    <dbReference type="NCBI Taxonomy" id="40841"/>
    <lineage>
        <taxon>Bacteria</taxon>
        <taxon>Bacillati</taxon>
        <taxon>Bacillota</taxon>
        <taxon>Negativicutes</taxon>
        <taxon>Acidaminococcales</taxon>
        <taxon>Acidaminococcaceae</taxon>
        <taxon>Succiniclasticum</taxon>
    </lineage>
</organism>
<dbReference type="OrthoDB" id="9807630at2"/>
<accession>A0A1G6HSP9</accession>
<dbReference type="SUPFAM" id="SSF53271">
    <property type="entry name" value="PRTase-like"/>
    <property type="match status" value="1"/>
</dbReference>
<evidence type="ECO:0000313" key="2">
    <source>
        <dbReference type="Proteomes" id="UP000198943"/>
    </source>
</evidence>
<dbReference type="Gene3D" id="3.40.50.2020">
    <property type="match status" value="1"/>
</dbReference>
<dbReference type="CDD" id="cd07505">
    <property type="entry name" value="HAD_BPGM-like"/>
    <property type="match status" value="1"/>
</dbReference>
<sequence>MIFKKNTGLESLDDCGIVYLCDYVPRNRSKDYIDSRSEELVLAFKDQKRTNHALALETVLKYLKANLDRNIALAAVPPSKKDRNFKTASHELIRKIVAEIGEENNIIDASDCLFRKEDMEAQHLSSGKRTPLLLSKLTGLQHPERIRGMNVLVIDDITTSGNSFKVADDLLLQNGAKHVLNFAVAKTVQNENFKIGFIFDLDGTLFDTDTKILKMKRNLRKWDEAKEQVAPLSPVDGARQFFERYADYDYRIVTSSPAPYATVLTKKLDIPNSKIITYYDTKRHKPEIDPYMEAKRQMQVYDSCIIVIGNEETDIIPAKKLGMTSVLISSQGETSADYTYNSFSDFMNNIDTILAAVNTKISFLLTKY</sequence>
<dbReference type="RefSeq" id="WP_093728946.1">
    <property type="nucleotide sequence ID" value="NZ_FMYW01000001.1"/>
</dbReference>
<dbReference type="InterPro" id="IPR000836">
    <property type="entry name" value="PRTase_dom"/>
</dbReference>